<dbReference type="Proteomes" id="UP001515641">
    <property type="component" value="Unassembled WGS sequence"/>
</dbReference>
<keyword evidence="2" id="KW-1185">Reference proteome</keyword>
<reference evidence="1 2" key="1">
    <citation type="submission" date="2020-03" db="EMBL/GenBank/DDBJ databases">
        <title>Draft genome sequence of environmentally isolated cultures.</title>
        <authorList>
            <person name="Wilson H.S."/>
            <person name="De Leon M.E."/>
        </authorList>
    </citation>
    <scope>NUCLEOTIDE SEQUENCE [LARGE SCALE GENOMIC DNA]</scope>
    <source>
        <strain evidence="1 2">HSC-31F16</strain>
    </source>
</reference>
<name>A0ABX0LBS4_9NEIS</name>
<organism evidence="1 2">
    <name type="scientific">Chromobacterium fluminis</name>
    <dbReference type="NCBI Taxonomy" id="3044269"/>
    <lineage>
        <taxon>Bacteria</taxon>
        <taxon>Pseudomonadati</taxon>
        <taxon>Pseudomonadota</taxon>
        <taxon>Betaproteobacteria</taxon>
        <taxon>Neisseriales</taxon>
        <taxon>Chromobacteriaceae</taxon>
        <taxon>Chromobacterium</taxon>
    </lineage>
</organism>
<sequence>MDLDSYLRSHRLDSERLAAFIREKFNPVDGEVIYVTGSLLEGLGNRQSDLDVYLLTDREMGDRLINDSLAVFSLDGATVDIEVVSRCKVDEMLARLASLPSDEPRDHRISATAFTPTELKFLHNLRIGLPLGNEVDFQEVVSKVDARRLSRVLFDHALAWMDSLHVDIIGLLEVRDYSSARFLLQHFLSYLAAALLAATGNTNPAEKWRIRKLMDLQLSTNGFCLPGGLEMADAVAALDGLYLRCESDRRSVHDQLGRLLQLAYIIVPWGQRRFFANESLLPVVEIKTNRLMMPDVSELDERNLAHTVLGKLELSCRIRYGDGKYVLSVIGEGGTIALNEFAYELLLYFDGVTFESQVIHILSTLTSAPPVDLADAIRDFQLVLESRGLIQSLENEVVS</sequence>
<dbReference type="SUPFAM" id="SSF81301">
    <property type="entry name" value="Nucleotidyltransferase"/>
    <property type="match status" value="1"/>
</dbReference>
<dbReference type="InterPro" id="IPR043519">
    <property type="entry name" value="NT_sf"/>
</dbReference>
<accession>A0ABX0LBS4</accession>
<comment type="caution">
    <text evidence="1">The sequence shown here is derived from an EMBL/GenBank/DDBJ whole genome shotgun (WGS) entry which is preliminary data.</text>
</comment>
<proteinExistence type="predicted"/>
<dbReference type="EMBL" id="JAAOMA010000026">
    <property type="protein sequence ID" value="NHR06959.1"/>
    <property type="molecule type" value="Genomic_DNA"/>
</dbReference>
<dbReference type="RefSeq" id="WP_166452852.1">
    <property type="nucleotide sequence ID" value="NZ_JAAOMA010000026.1"/>
</dbReference>
<gene>
    <name evidence="1" type="ORF">HA052_17360</name>
</gene>
<evidence type="ECO:0000313" key="1">
    <source>
        <dbReference type="EMBL" id="NHR06959.1"/>
    </source>
</evidence>
<evidence type="ECO:0008006" key="3">
    <source>
        <dbReference type="Google" id="ProtNLM"/>
    </source>
</evidence>
<evidence type="ECO:0000313" key="2">
    <source>
        <dbReference type="Proteomes" id="UP001515641"/>
    </source>
</evidence>
<protein>
    <recommendedName>
        <fullName evidence="3">Polymerase nucleotidyl transferase domain-containing protein</fullName>
    </recommendedName>
</protein>